<keyword evidence="2" id="KW-1185">Reference proteome</keyword>
<gene>
    <name evidence="1" type="ORF">GPY61_30400</name>
</gene>
<name>A0A7X3G5V7_9BURK</name>
<dbReference type="RefSeq" id="WP_160410759.1">
    <property type="nucleotide sequence ID" value="NZ_WSES01000012.1"/>
</dbReference>
<sequence length="438" mass="47002">MTHSDASSWFKEKTVVQTDSFHRLMKLLTDSGEASTIDEAISKFSRYGVRVVLGDDLAQSPALQMIALTVINTAARSFQGNVEIHGDSDIELIVHGFEGLKLSDFSAWVGTSPPPHQSEHWPLIFIGKVGRQKGSSNLAPWADGWSFGIGAETPCAVDAFAPACVAAGALAVSEAFSILRKDSPYAGRRKLSFSLWSMKADGAQPPAGTATDLEDGLWLVGLGHLGQAYCWTLGMMRQRTPVTLVLQDVDTVTESTVSTSVLSAASDVKRMKTRTVADWMERRGFTTRIVERRFDSGTRVPASEPRWALFGVDNPSARRMCEGAGFTTVLDAGLGSGYDDFRALRVRGFPGSSSAAAIWAADVTHQKVPLAPAYEAMVASGADPCGVTTLATRSVGAPFVGCYAAALVVAELIRRRAGEHGHNVLDLNLRTPDRLEVA</sequence>
<proteinExistence type="predicted"/>
<evidence type="ECO:0000313" key="2">
    <source>
        <dbReference type="Proteomes" id="UP000443353"/>
    </source>
</evidence>
<dbReference type="EMBL" id="WSES01000012">
    <property type="protein sequence ID" value="MVW64245.1"/>
    <property type="molecule type" value="Genomic_DNA"/>
</dbReference>
<dbReference type="AlphaFoldDB" id="A0A7X3G5V7"/>
<protein>
    <submittedName>
        <fullName evidence="1">Thiamine biosynthesis protein ThiF</fullName>
    </submittedName>
</protein>
<reference evidence="1 2" key="1">
    <citation type="submission" date="2019-12" db="EMBL/GenBank/DDBJ databases">
        <authorList>
            <person name="Li C."/>
            <person name="Zhao J."/>
        </authorList>
    </citation>
    <scope>NUCLEOTIDE SEQUENCE [LARGE SCALE GENOMIC DNA]</scope>
    <source>
        <strain evidence="1 2">NEAU-DD11</strain>
    </source>
</reference>
<dbReference type="Proteomes" id="UP000443353">
    <property type="component" value="Unassembled WGS sequence"/>
</dbReference>
<comment type="caution">
    <text evidence="1">The sequence shown here is derived from an EMBL/GenBank/DDBJ whole genome shotgun (WGS) entry which is preliminary data.</text>
</comment>
<organism evidence="1 2">
    <name type="scientific">Massilia cellulosiltytica</name>
    <dbReference type="NCBI Taxonomy" id="2683234"/>
    <lineage>
        <taxon>Bacteria</taxon>
        <taxon>Pseudomonadati</taxon>
        <taxon>Pseudomonadota</taxon>
        <taxon>Betaproteobacteria</taxon>
        <taxon>Burkholderiales</taxon>
        <taxon>Oxalobacteraceae</taxon>
        <taxon>Telluria group</taxon>
        <taxon>Massilia</taxon>
    </lineage>
</organism>
<accession>A0A7X3G5V7</accession>
<evidence type="ECO:0000313" key="1">
    <source>
        <dbReference type="EMBL" id="MVW64245.1"/>
    </source>
</evidence>